<dbReference type="InterPro" id="IPR001314">
    <property type="entry name" value="Peptidase_S1A"/>
</dbReference>
<evidence type="ECO:0000259" key="3">
    <source>
        <dbReference type="PROSITE" id="PS50240"/>
    </source>
</evidence>
<dbReference type="PANTHER" id="PTHR24271:SF52">
    <property type="entry name" value="GRANZYME K"/>
    <property type="match status" value="1"/>
</dbReference>
<dbReference type="InterPro" id="IPR009003">
    <property type="entry name" value="Peptidase_S1_PA"/>
</dbReference>
<dbReference type="AlphaFoldDB" id="A0A9P0LK81"/>
<dbReference type="GO" id="GO:0004252">
    <property type="term" value="F:serine-type endopeptidase activity"/>
    <property type="evidence" value="ECO:0007669"/>
    <property type="project" value="InterPro"/>
</dbReference>
<comment type="caution">
    <text evidence="4">The sequence shown here is derived from an EMBL/GenBank/DDBJ whole genome shotgun (WGS) entry which is preliminary data.</text>
</comment>
<proteinExistence type="predicted"/>
<keyword evidence="1" id="KW-1015">Disulfide bond</keyword>
<evidence type="ECO:0000313" key="5">
    <source>
        <dbReference type="Proteomes" id="UP001152888"/>
    </source>
</evidence>
<dbReference type="PROSITE" id="PS50240">
    <property type="entry name" value="TRYPSIN_DOM"/>
    <property type="match status" value="1"/>
</dbReference>
<dbReference type="GO" id="GO:0006508">
    <property type="term" value="P:proteolysis"/>
    <property type="evidence" value="ECO:0007669"/>
    <property type="project" value="InterPro"/>
</dbReference>
<evidence type="ECO:0000256" key="1">
    <source>
        <dbReference type="ARBA" id="ARBA00023157"/>
    </source>
</evidence>
<dbReference type="OrthoDB" id="5565075at2759"/>
<dbReference type="PANTHER" id="PTHR24271">
    <property type="entry name" value="KALLIKREIN-RELATED"/>
    <property type="match status" value="1"/>
</dbReference>
<protein>
    <recommendedName>
        <fullName evidence="3">Peptidase S1 domain-containing protein</fullName>
    </recommendedName>
</protein>
<gene>
    <name evidence="4" type="ORF">ACAOBT_LOCUS22452</name>
</gene>
<dbReference type="CDD" id="cd00190">
    <property type="entry name" value="Tryp_SPc"/>
    <property type="match status" value="1"/>
</dbReference>
<dbReference type="PRINTS" id="PR00722">
    <property type="entry name" value="CHYMOTRYPSIN"/>
</dbReference>
<accession>A0A9P0LK81</accession>
<feature type="domain" description="Peptidase S1" evidence="3">
    <location>
        <begin position="15"/>
        <end position="255"/>
    </location>
</feature>
<dbReference type="InterPro" id="IPR043504">
    <property type="entry name" value="Peptidase_S1_PA_chymotrypsin"/>
</dbReference>
<keyword evidence="5" id="KW-1185">Reference proteome</keyword>
<feature type="chain" id="PRO_5040449932" description="Peptidase S1 domain-containing protein" evidence="2">
    <location>
        <begin position="25"/>
        <end position="285"/>
    </location>
</feature>
<evidence type="ECO:0000256" key="2">
    <source>
        <dbReference type="SAM" id="SignalP"/>
    </source>
</evidence>
<dbReference type="Pfam" id="PF00089">
    <property type="entry name" value="Trypsin"/>
    <property type="match status" value="1"/>
</dbReference>
<name>A0A9P0LK81_ACAOB</name>
<reference evidence="4" key="1">
    <citation type="submission" date="2022-03" db="EMBL/GenBank/DDBJ databases">
        <authorList>
            <person name="Sayadi A."/>
        </authorList>
    </citation>
    <scope>NUCLEOTIDE SEQUENCE</scope>
</reference>
<dbReference type="SMART" id="SM00020">
    <property type="entry name" value="Tryp_SPc"/>
    <property type="match status" value="1"/>
</dbReference>
<dbReference type="Proteomes" id="UP001152888">
    <property type="component" value="Unassembled WGS sequence"/>
</dbReference>
<dbReference type="EMBL" id="CAKOFQ010007217">
    <property type="protein sequence ID" value="CAH1995188.1"/>
    <property type="molecule type" value="Genomic_DNA"/>
</dbReference>
<dbReference type="SUPFAM" id="SSF50494">
    <property type="entry name" value="Trypsin-like serine proteases"/>
    <property type="match status" value="1"/>
</dbReference>
<dbReference type="InterPro" id="IPR001254">
    <property type="entry name" value="Trypsin_dom"/>
</dbReference>
<dbReference type="FunFam" id="2.40.10.10:FF:000005">
    <property type="entry name" value="Serine protease 37"/>
    <property type="match status" value="1"/>
</dbReference>
<keyword evidence="2" id="KW-0732">Signal</keyword>
<organism evidence="4 5">
    <name type="scientific">Acanthoscelides obtectus</name>
    <name type="common">Bean weevil</name>
    <name type="synonym">Bruchus obtectus</name>
    <dbReference type="NCBI Taxonomy" id="200917"/>
    <lineage>
        <taxon>Eukaryota</taxon>
        <taxon>Metazoa</taxon>
        <taxon>Ecdysozoa</taxon>
        <taxon>Arthropoda</taxon>
        <taxon>Hexapoda</taxon>
        <taxon>Insecta</taxon>
        <taxon>Pterygota</taxon>
        <taxon>Neoptera</taxon>
        <taxon>Endopterygota</taxon>
        <taxon>Coleoptera</taxon>
        <taxon>Polyphaga</taxon>
        <taxon>Cucujiformia</taxon>
        <taxon>Chrysomeloidea</taxon>
        <taxon>Chrysomelidae</taxon>
        <taxon>Bruchinae</taxon>
        <taxon>Bruchini</taxon>
        <taxon>Acanthoscelides</taxon>
    </lineage>
</organism>
<evidence type="ECO:0000313" key="4">
    <source>
        <dbReference type="EMBL" id="CAH1995188.1"/>
    </source>
</evidence>
<feature type="signal peptide" evidence="2">
    <location>
        <begin position="1"/>
        <end position="24"/>
    </location>
</feature>
<sequence length="285" mass="30626">MYKDAVLAVIFYVLVVGGIDESLAIIDGDEVKPHSMPYMAAITATIDDRPILCGGSLIRTTLVLTSARCVYGAKEVTIVLGAHNINKNEPSQVRLTSSKFIIHPKYRHEKKLHDIALVQLETPVKLNENIQTIELPQIDDIFTSFNEKSGIIGGWGKTKDTLTTFSPVLRSTNLTIVPLITCELGYLFSLTGDQMCTSGTSKKNFCLGDAGSPLVVDNVQVGIASFGSDLGCEAGFPGIYTRMTSYVDFCSSTNLLRTVSTHKFSSCGAALVGAVGQSQCSTCAL</sequence>
<dbReference type="Gene3D" id="2.40.10.10">
    <property type="entry name" value="Trypsin-like serine proteases"/>
    <property type="match status" value="2"/>
</dbReference>